<dbReference type="GO" id="GO:0010598">
    <property type="term" value="C:NAD(P)H dehydrogenase complex (plastoquinone)"/>
    <property type="evidence" value="ECO:0007669"/>
    <property type="project" value="InterPro"/>
</dbReference>
<evidence type="ECO:0000313" key="4">
    <source>
        <dbReference type="Proteomes" id="UP000655225"/>
    </source>
</evidence>
<evidence type="ECO:0008006" key="5">
    <source>
        <dbReference type="Google" id="ProtNLM"/>
    </source>
</evidence>
<feature type="compositionally biased region" description="Polar residues" evidence="1">
    <location>
        <begin position="47"/>
        <end position="60"/>
    </location>
</feature>
<gene>
    <name evidence="3" type="ORF">HHK36_014372</name>
</gene>
<evidence type="ECO:0000256" key="2">
    <source>
        <dbReference type="SAM" id="Phobius"/>
    </source>
</evidence>
<feature type="region of interest" description="Disordered" evidence="1">
    <location>
        <begin position="46"/>
        <end position="74"/>
    </location>
</feature>
<dbReference type="GO" id="GO:0009535">
    <property type="term" value="C:chloroplast thylakoid membrane"/>
    <property type="evidence" value="ECO:0007669"/>
    <property type="project" value="InterPro"/>
</dbReference>
<dbReference type="InterPro" id="IPR044199">
    <property type="entry name" value="NdhU_chloroplastic"/>
</dbReference>
<keyword evidence="2" id="KW-0472">Membrane</keyword>
<sequence length="218" mass="24340">MAMSSTTATACISRRDHVGIPSQAPKLGIPRSHSISFPAKPPRFFIRSSSDASPETATTEMDSESPVEAPKGPPSLISALNVEKVLRGIAITEADHYGRLGIQAGCPYDQVIVAYKKKCEELMNQGLDEEELGKKLQLLKESYSILSSEEDRRLYDWSLARSEKPDRYVWPFETDITQRQTRIPPPQEPEDVGPTRLVGYFMLGWLVLSFTLSIALNR</sequence>
<keyword evidence="4" id="KW-1185">Reference proteome</keyword>
<dbReference type="OMA" id="LWPFEVD"/>
<dbReference type="Proteomes" id="UP000655225">
    <property type="component" value="Unassembled WGS sequence"/>
</dbReference>
<accession>A0A834Z4Y9</accession>
<dbReference type="AlphaFoldDB" id="A0A834Z4Y9"/>
<evidence type="ECO:0000256" key="1">
    <source>
        <dbReference type="SAM" id="MobiDB-lite"/>
    </source>
</evidence>
<dbReference type="EMBL" id="JABCRI010000009">
    <property type="protein sequence ID" value="KAF8401069.1"/>
    <property type="molecule type" value="Genomic_DNA"/>
</dbReference>
<comment type="caution">
    <text evidence="3">The sequence shown here is derived from an EMBL/GenBank/DDBJ whole genome shotgun (WGS) entry which is preliminary data.</text>
</comment>
<evidence type="ECO:0000313" key="3">
    <source>
        <dbReference type="EMBL" id="KAF8401069.1"/>
    </source>
</evidence>
<dbReference type="PANTHER" id="PTHR47726:SF1">
    <property type="entry name" value="NAD(P)H-QUINONE OXIDOREDUCTASE SUBUNIT U, CHLOROPLASTIC"/>
    <property type="match status" value="1"/>
</dbReference>
<dbReference type="OrthoDB" id="2013770at2759"/>
<dbReference type="SUPFAM" id="SSF46565">
    <property type="entry name" value="Chaperone J-domain"/>
    <property type="match status" value="1"/>
</dbReference>
<dbReference type="InterPro" id="IPR036869">
    <property type="entry name" value="J_dom_sf"/>
</dbReference>
<keyword evidence="2" id="KW-0812">Transmembrane</keyword>
<organism evidence="3 4">
    <name type="scientific">Tetracentron sinense</name>
    <name type="common">Spur-leaf</name>
    <dbReference type="NCBI Taxonomy" id="13715"/>
    <lineage>
        <taxon>Eukaryota</taxon>
        <taxon>Viridiplantae</taxon>
        <taxon>Streptophyta</taxon>
        <taxon>Embryophyta</taxon>
        <taxon>Tracheophyta</taxon>
        <taxon>Spermatophyta</taxon>
        <taxon>Magnoliopsida</taxon>
        <taxon>Trochodendrales</taxon>
        <taxon>Trochodendraceae</taxon>
        <taxon>Tetracentron</taxon>
    </lineage>
</organism>
<name>A0A834Z4Y9_TETSI</name>
<dbReference type="Gene3D" id="1.10.287.110">
    <property type="entry name" value="DnaJ domain"/>
    <property type="match status" value="1"/>
</dbReference>
<dbReference type="PANTHER" id="PTHR47726">
    <property type="entry name" value="NAD(P)H-QUINONE OXIDOREDUCTASE SUBUNIT U, CHLOROPLASTIC"/>
    <property type="match status" value="1"/>
</dbReference>
<protein>
    <recommendedName>
        <fullName evidence="5">Chaperone DnaJ-domain superfamily protein</fullName>
    </recommendedName>
</protein>
<keyword evidence="2" id="KW-1133">Transmembrane helix</keyword>
<proteinExistence type="predicted"/>
<feature type="transmembrane region" description="Helical" evidence="2">
    <location>
        <begin position="197"/>
        <end position="216"/>
    </location>
</feature>
<reference evidence="3 4" key="1">
    <citation type="submission" date="2020-04" db="EMBL/GenBank/DDBJ databases">
        <title>Plant Genome Project.</title>
        <authorList>
            <person name="Zhang R.-G."/>
        </authorList>
    </citation>
    <scope>NUCLEOTIDE SEQUENCE [LARGE SCALE GENOMIC DNA]</scope>
    <source>
        <strain evidence="3">YNK0</strain>
        <tissue evidence="3">Leaf</tissue>
    </source>
</reference>
<dbReference type="FunFam" id="1.10.287.110:FF:000080">
    <property type="entry name" value="NAD(P)H-quinone oxidoreductase subunit U chloroplastic"/>
    <property type="match status" value="1"/>
</dbReference>